<evidence type="ECO:0000256" key="3">
    <source>
        <dbReference type="ARBA" id="ARBA00023008"/>
    </source>
</evidence>
<dbReference type="EMBL" id="KV918791">
    <property type="protein sequence ID" value="OSX79411.1"/>
    <property type="molecule type" value="Genomic_DNA"/>
</dbReference>
<dbReference type="PANTHER" id="PTHR36575">
    <property type="entry name" value="BINDING PROTEIN, PUTATIVE (AFU_ORTHOLOGUE AFUA_1G14430)-RELATED"/>
    <property type="match status" value="1"/>
</dbReference>
<dbReference type="OrthoDB" id="64893at2759"/>
<dbReference type="GO" id="GO:0046872">
    <property type="term" value="F:metal ion binding"/>
    <property type="evidence" value="ECO:0007669"/>
    <property type="project" value="UniProtKB-KW"/>
</dbReference>
<evidence type="ECO:0000313" key="8">
    <source>
        <dbReference type="EMBL" id="OSX79411.1"/>
    </source>
</evidence>
<dbReference type="Proteomes" id="UP000218209">
    <property type="component" value="Unassembled WGS sequence"/>
</dbReference>
<evidence type="ECO:0000313" key="9">
    <source>
        <dbReference type="Proteomes" id="UP000218209"/>
    </source>
</evidence>
<evidence type="ECO:0000256" key="1">
    <source>
        <dbReference type="ARBA" id="ARBA00001973"/>
    </source>
</evidence>
<dbReference type="PANTHER" id="PTHR36575:SF2">
    <property type="entry name" value="CHITIN-BINDING TYPE-4 DOMAIN-CONTAINING PROTEIN-RELATED"/>
    <property type="match status" value="1"/>
</dbReference>
<reference evidence="8 9" key="1">
    <citation type="submission" date="2017-03" db="EMBL/GenBank/DDBJ databases">
        <title>WGS assembly of Porphyra umbilicalis.</title>
        <authorList>
            <person name="Brawley S.H."/>
            <person name="Blouin N.A."/>
            <person name="Ficko-Blean E."/>
            <person name="Wheeler G.L."/>
            <person name="Lohr M."/>
            <person name="Goodson H.V."/>
            <person name="Jenkins J.W."/>
            <person name="Blaby-Haas C.E."/>
            <person name="Helliwell K.E."/>
            <person name="Chan C."/>
            <person name="Marriage T."/>
            <person name="Bhattacharya D."/>
            <person name="Klein A.S."/>
            <person name="Badis Y."/>
            <person name="Brodie J."/>
            <person name="Cao Y."/>
            <person name="Collen J."/>
            <person name="Dittami S.M."/>
            <person name="Gachon C.M."/>
            <person name="Green B.R."/>
            <person name="Karpowicz S."/>
            <person name="Kim J.W."/>
            <person name="Kudahl U."/>
            <person name="Lin S."/>
            <person name="Michel G."/>
            <person name="Mittag M."/>
            <person name="Olson B.J."/>
            <person name="Pangilinan J."/>
            <person name="Peng Y."/>
            <person name="Qiu H."/>
            <person name="Shu S."/>
            <person name="Singer J.T."/>
            <person name="Smith A.G."/>
            <person name="Sprecher B.N."/>
            <person name="Wagner V."/>
            <person name="Wang W."/>
            <person name="Wang Z.-Y."/>
            <person name="Yan J."/>
            <person name="Yarish C."/>
            <person name="Zoeuner-Riek S."/>
            <person name="Zhuang Y."/>
            <person name="Zou Y."/>
            <person name="Lindquist E.A."/>
            <person name="Grimwood J."/>
            <person name="Barry K."/>
            <person name="Rokhsar D.S."/>
            <person name="Schmutz J."/>
            <person name="Stiller J.W."/>
            <person name="Grossman A.R."/>
            <person name="Prochnik S.E."/>
        </authorList>
    </citation>
    <scope>NUCLEOTIDE SEQUENCE [LARGE SCALE GENOMIC DNA]</scope>
    <source>
        <strain evidence="8">4086291</strain>
    </source>
</reference>
<dbReference type="InterPro" id="IPR052282">
    <property type="entry name" value="Starch-active_LPMO"/>
</dbReference>
<protein>
    <recommendedName>
        <fullName evidence="7">Chitin-binding type-4 domain-containing protein</fullName>
    </recommendedName>
</protein>
<dbReference type="Pfam" id="PF03067">
    <property type="entry name" value="LPMO_10"/>
    <property type="match status" value="1"/>
</dbReference>
<gene>
    <name evidence="8" type="ORF">BU14_0077s0031</name>
</gene>
<organism evidence="8 9">
    <name type="scientific">Porphyra umbilicalis</name>
    <name type="common">Purple laver</name>
    <name type="synonym">Red alga</name>
    <dbReference type="NCBI Taxonomy" id="2786"/>
    <lineage>
        <taxon>Eukaryota</taxon>
        <taxon>Rhodophyta</taxon>
        <taxon>Bangiophyceae</taxon>
        <taxon>Bangiales</taxon>
        <taxon>Bangiaceae</taxon>
        <taxon>Porphyra</taxon>
    </lineage>
</organism>
<keyword evidence="2" id="KW-0479">Metal-binding</keyword>
<evidence type="ECO:0000256" key="5">
    <source>
        <dbReference type="ARBA" id="ARBA00023180"/>
    </source>
</evidence>
<comment type="cofactor">
    <cofactor evidence="1">
        <name>Cu(2+)</name>
        <dbReference type="ChEBI" id="CHEBI:29036"/>
    </cofactor>
</comment>
<comment type="similarity">
    <text evidence="6">Belongs to the polysaccharide monooxygenase AA13 family.</text>
</comment>
<keyword evidence="3" id="KW-0186">Copper</keyword>
<keyword evidence="4" id="KW-1015">Disulfide bond</keyword>
<dbReference type="AlphaFoldDB" id="A0A1X6PEZ1"/>
<evidence type="ECO:0000259" key="7">
    <source>
        <dbReference type="Pfam" id="PF03067"/>
    </source>
</evidence>
<name>A0A1X6PEZ1_PORUM</name>
<keyword evidence="5" id="KW-0325">Glycoprotein</keyword>
<keyword evidence="9" id="KW-1185">Reference proteome</keyword>
<proteinExistence type="inferred from homology"/>
<evidence type="ECO:0000256" key="2">
    <source>
        <dbReference type="ARBA" id="ARBA00022723"/>
    </source>
</evidence>
<feature type="domain" description="Chitin-binding type-4" evidence="7">
    <location>
        <begin position="30"/>
        <end position="282"/>
    </location>
</feature>
<dbReference type="InterPro" id="IPR004302">
    <property type="entry name" value="Cellulose/chitin-bd_N"/>
</dbReference>
<evidence type="ECO:0000256" key="6">
    <source>
        <dbReference type="ARBA" id="ARBA00034311"/>
    </source>
</evidence>
<accession>A0A1X6PEZ1</accession>
<sequence>MARTARFRHFLAAAAAVAATAAVAGTVAGHATMTLPAQRGTLNPSIDPTAEKDYCSHCLNAGGTGAVKAANGGAWSTYDPLNAGALAARAGDHGVCGDPVGDSPGAHTAGGKFYHGGKTVATYAPGGTIDFELDLSTNHNGYAEWWICDLDACGEADLTTKCFGVPGACHRLDRVPHASCEAGTDETCGAIHKEYPSRWYLPCRGVGPVVGGTNGKMRYRLPAGLTCTRCVVQWYWVTANSCLPPGMGDYTPPASWGGCSQTGQRAACGAGWPEEFWTCADVAVGGAGGGGAPLPPVVAPPAPTAAPATTAPLPVMTPPPTAAPVATAPPVATAAPPATAAPVATAPPAATAAPSGLPYCIMPSPPPCAPVTATPAPIRGGGASVGGGSGKCAAAGGKCAAPKAGMKAIPCCDDTHHCKFVNGWSSYCAHKKWDP</sequence>
<evidence type="ECO:0000256" key="4">
    <source>
        <dbReference type="ARBA" id="ARBA00023157"/>
    </source>
</evidence>